<sequence>MVGSWPLAEEKPPPWPRFPRHSLPWSPEPTGSAQTPVNALTKSHPEMRIPTHLPMRSPQSPDRTTTL</sequence>
<evidence type="ECO:0000256" key="1">
    <source>
        <dbReference type="SAM" id="MobiDB-lite"/>
    </source>
</evidence>
<feature type="compositionally biased region" description="Polar residues" evidence="1">
    <location>
        <begin position="29"/>
        <end position="41"/>
    </location>
</feature>
<organism evidence="2 3">
    <name type="scientific">Rangifer tarandus platyrhynchus</name>
    <name type="common">Svalbard reindeer</name>
    <dbReference type="NCBI Taxonomy" id="3082113"/>
    <lineage>
        <taxon>Eukaryota</taxon>
        <taxon>Metazoa</taxon>
        <taxon>Chordata</taxon>
        <taxon>Craniata</taxon>
        <taxon>Vertebrata</taxon>
        <taxon>Euteleostomi</taxon>
        <taxon>Mammalia</taxon>
        <taxon>Eutheria</taxon>
        <taxon>Laurasiatheria</taxon>
        <taxon>Artiodactyla</taxon>
        <taxon>Ruminantia</taxon>
        <taxon>Pecora</taxon>
        <taxon>Cervidae</taxon>
        <taxon>Odocoileinae</taxon>
        <taxon>Rangifer</taxon>
    </lineage>
</organism>
<gene>
    <name evidence="2" type="ORF">MRATA1EN1_LOCUS16802</name>
</gene>
<name>A0ABN8Z332_RANTA</name>
<feature type="compositionally biased region" description="Polar residues" evidence="1">
    <location>
        <begin position="57"/>
        <end position="67"/>
    </location>
</feature>
<evidence type="ECO:0000313" key="3">
    <source>
        <dbReference type="Proteomes" id="UP001176941"/>
    </source>
</evidence>
<proteinExistence type="predicted"/>
<evidence type="ECO:0000313" key="2">
    <source>
        <dbReference type="EMBL" id="CAI9167840.1"/>
    </source>
</evidence>
<dbReference type="Proteomes" id="UP001176941">
    <property type="component" value="Chromosome 27"/>
</dbReference>
<protein>
    <submittedName>
        <fullName evidence="2">Uncharacterized protein</fullName>
    </submittedName>
</protein>
<keyword evidence="3" id="KW-1185">Reference proteome</keyword>
<dbReference type="EMBL" id="OX459963">
    <property type="protein sequence ID" value="CAI9167840.1"/>
    <property type="molecule type" value="Genomic_DNA"/>
</dbReference>
<reference evidence="2" key="1">
    <citation type="submission" date="2023-04" db="EMBL/GenBank/DDBJ databases">
        <authorList>
            <consortium name="ELIXIR-Norway"/>
        </authorList>
    </citation>
    <scope>NUCLEOTIDE SEQUENCE [LARGE SCALE GENOMIC DNA]</scope>
</reference>
<accession>A0ABN8Z332</accession>
<feature type="region of interest" description="Disordered" evidence="1">
    <location>
        <begin position="1"/>
        <end position="67"/>
    </location>
</feature>